<dbReference type="AlphaFoldDB" id="A0A1H3DG42"/>
<dbReference type="Proteomes" id="UP000199515">
    <property type="component" value="Unassembled WGS sequence"/>
</dbReference>
<dbReference type="RefSeq" id="WP_091289461.1">
    <property type="nucleotide sequence ID" value="NZ_FNON01000003.1"/>
</dbReference>
<accession>A0A1H3DG42</accession>
<keyword evidence="2" id="KW-0408">Iron</keyword>
<reference evidence="3 4" key="1">
    <citation type="submission" date="2016-10" db="EMBL/GenBank/DDBJ databases">
        <authorList>
            <person name="de Groot N.N."/>
        </authorList>
    </citation>
    <scope>NUCLEOTIDE SEQUENCE [LARGE SCALE GENOMIC DNA]</scope>
    <source>
        <strain evidence="3 4">CPCC 202699</strain>
    </source>
</reference>
<organism evidence="3 4">
    <name type="scientific">Amycolatopsis xylanica</name>
    <dbReference type="NCBI Taxonomy" id="589385"/>
    <lineage>
        <taxon>Bacteria</taxon>
        <taxon>Bacillati</taxon>
        <taxon>Actinomycetota</taxon>
        <taxon>Actinomycetes</taxon>
        <taxon>Pseudonocardiales</taxon>
        <taxon>Pseudonocardiaceae</taxon>
        <taxon>Amycolatopsis</taxon>
    </lineage>
</organism>
<dbReference type="GO" id="GO:0020037">
    <property type="term" value="F:heme binding"/>
    <property type="evidence" value="ECO:0007669"/>
    <property type="project" value="InterPro"/>
</dbReference>
<evidence type="ECO:0000313" key="3">
    <source>
        <dbReference type="EMBL" id="SDX65433.1"/>
    </source>
</evidence>
<dbReference type="InterPro" id="IPR036396">
    <property type="entry name" value="Cyt_P450_sf"/>
</dbReference>
<dbReference type="OrthoDB" id="3590484at2"/>
<gene>
    <name evidence="3" type="ORF">SAMN05421504_103382</name>
</gene>
<dbReference type="Gene3D" id="1.10.630.10">
    <property type="entry name" value="Cytochrome P450"/>
    <property type="match status" value="1"/>
</dbReference>
<dbReference type="Pfam" id="PF00067">
    <property type="entry name" value="p450"/>
    <property type="match status" value="1"/>
</dbReference>
<keyword evidence="4" id="KW-1185">Reference proteome</keyword>
<dbReference type="GO" id="GO:0016705">
    <property type="term" value="F:oxidoreductase activity, acting on paired donors, with incorporation or reduction of molecular oxygen"/>
    <property type="evidence" value="ECO:0007669"/>
    <property type="project" value="InterPro"/>
</dbReference>
<proteinExistence type="inferred from homology"/>
<sequence length="410" mass="45013">MDSLSQLRKEISRYLTDSEARRHDPVGPIDELVRDAGLLEVNGVWVVSSHRLVSALSADRRLSVDARLGGREPRFAQPRTLDHVFGLMLNVRDGVDHRRLRGLVSGVFTARRIAELTESAATLVESALDTDDALDVVSDLGVRLPVHMNCELVGVPAEDHTQVLRWVKALARQLDRFGQTEAEVAQAERTLAEFTDYIHALLAKRRLDPRDDIMTRLVQAHAQHMLSTDELVAFVITLFVNGLDTLSAALGNVLWTILGQPGLLPKLTNREDARVAFDEAVRLCSPIRLAARTALSDVEVDGQTIPAESVVLFYWAAANRDPGFTDAPAEFRMDRGALGTFAFGHGPHQCLGAQLARLTGAEVISRLATRFPESTVDTAAGEVRWQGELVFCSPEQLRVKLVPQGAMAVA</sequence>
<evidence type="ECO:0000313" key="4">
    <source>
        <dbReference type="Proteomes" id="UP000199515"/>
    </source>
</evidence>
<name>A0A1H3DG42_9PSEU</name>
<dbReference type="STRING" id="589385.SAMN05421504_103382"/>
<dbReference type="GO" id="GO:0005506">
    <property type="term" value="F:iron ion binding"/>
    <property type="evidence" value="ECO:0007669"/>
    <property type="project" value="InterPro"/>
</dbReference>
<dbReference type="PANTHER" id="PTHR46696:SF1">
    <property type="entry name" value="CYTOCHROME P450 YJIB-RELATED"/>
    <property type="match status" value="1"/>
</dbReference>
<keyword evidence="2" id="KW-0503">Monooxygenase</keyword>
<keyword evidence="2" id="KW-0479">Metal-binding</keyword>
<evidence type="ECO:0008006" key="5">
    <source>
        <dbReference type="Google" id="ProtNLM"/>
    </source>
</evidence>
<dbReference type="EMBL" id="FNON01000003">
    <property type="protein sequence ID" value="SDX65433.1"/>
    <property type="molecule type" value="Genomic_DNA"/>
</dbReference>
<dbReference type="PANTHER" id="PTHR46696">
    <property type="entry name" value="P450, PUTATIVE (EUROFUNG)-RELATED"/>
    <property type="match status" value="1"/>
</dbReference>
<dbReference type="InterPro" id="IPR017972">
    <property type="entry name" value="Cyt_P450_CS"/>
</dbReference>
<dbReference type="PROSITE" id="PS00086">
    <property type="entry name" value="CYTOCHROME_P450"/>
    <property type="match status" value="1"/>
</dbReference>
<dbReference type="PRINTS" id="PR00359">
    <property type="entry name" value="BP450"/>
</dbReference>
<evidence type="ECO:0000256" key="2">
    <source>
        <dbReference type="RuleBase" id="RU000461"/>
    </source>
</evidence>
<dbReference type="SUPFAM" id="SSF48264">
    <property type="entry name" value="Cytochrome P450"/>
    <property type="match status" value="1"/>
</dbReference>
<keyword evidence="2" id="KW-0560">Oxidoreductase</keyword>
<dbReference type="InterPro" id="IPR001128">
    <property type="entry name" value="Cyt_P450"/>
</dbReference>
<dbReference type="GO" id="GO:0004497">
    <property type="term" value="F:monooxygenase activity"/>
    <property type="evidence" value="ECO:0007669"/>
    <property type="project" value="UniProtKB-KW"/>
</dbReference>
<protein>
    <recommendedName>
        <fullName evidence="5">Cytochrome P450</fullName>
    </recommendedName>
</protein>
<dbReference type="InterPro" id="IPR002397">
    <property type="entry name" value="Cyt_P450_B"/>
</dbReference>
<evidence type="ECO:0000256" key="1">
    <source>
        <dbReference type="ARBA" id="ARBA00010617"/>
    </source>
</evidence>
<comment type="similarity">
    <text evidence="1 2">Belongs to the cytochrome P450 family.</text>
</comment>
<keyword evidence="2" id="KW-0349">Heme</keyword>